<reference evidence="1 2" key="1">
    <citation type="journal article" date="2021" name="Hortic Res">
        <title>High-quality reference genome and annotation aids understanding of berry development for evergreen blueberry (Vaccinium darrowii).</title>
        <authorList>
            <person name="Yu J."/>
            <person name="Hulse-Kemp A.M."/>
            <person name="Babiker E."/>
            <person name="Staton M."/>
        </authorList>
    </citation>
    <scope>NUCLEOTIDE SEQUENCE [LARGE SCALE GENOMIC DNA]</scope>
    <source>
        <strain evidence="2">cv. NJ 8807/NJ 8810</strain>
        <tissue evidence="1">Young leaf</tissue>
    </source>
</reference>
<dbReference type="Proteomes" id="UP000828048">
    <property type="component" value="Chromosome 8"/>
</dbReference>
<sequence>MHKNHLQEYSQKRGLPAPIYRNTNEGLPHAPMFRSTVLVDGKKYTSLQTFRHKKEAEQQAAQYALKGLVSRIKEESCTLIQQDTIFCKSILVEFATKVNLNHPTYSTLLSEEPRPGFVSSLVFDGETYTGEVAGNKKEAEQLAARATIQSLLGSDSGAVLREMIKAKRKLNAPLEREGSSSQQPTINISDSVGGYSSKGETISPSHVAKRKLEIKHPEEKKVRIYRYLFNNI</sequence>
<comment type="caution">
    <text evidence="1">The sequence shown here is derived from an EMBL/GenBank/DDBJ whole genome shotgun (WGS) entry which is preliminary data.</text>
</comment>
<accession>A0ACB7YJ82</accession>
<dbReference type="EMBL" id="CM037158">
    <property type="protein sequence ID" value="KAH7853199.1"/>
    <property type="molecule type" value="Genomic_DNA"/>
</dbReference>
<proteinExistence type="predicted"/>
<gene>
    <name evidence="1" type="ORF">Vadar_034663</name>
</gene>
<name>A0ACB7YJ82_9ERIC</name>
<organism evidence="1 2">
    <name type="scientific">Vaccinium darrowii</name>
    <dbReference type="NCBI Taxonomy" id="229202"/>
    <lineage>
        <taxon>Eukaryota</taxon>
        <taxon>Viridiplantae</taxon>
        <taxon>Streptophyta</taxon>
        <taxon>Embryophyta</taxon>
        <taxon>Tracheophyta</taxon>
        <taxon>Spermatophyta</taxon>
        <taxon>Magnoliopsida</taxon>
        <taxon>eudicotyledons</taxon>
        <taxon>Gunneridae</taxon>
        <taxon>Pentapetalae</taxon>
        <taxon>asterids</taxon>
        <taxon>Ericales</taxon>
        <taxon>Ericaceae</taxon>
        <taxon>Vaccinioideae</taxon>
        <taxon>Vaccinieae</taxon>
        <taxon>Vaccinium</taxon>
    </lineage>
</organism>
<keyword evidence="2" id="KW-1185">Reference proteome</keyword>
<evidence type="ECO:0000313" key="1">
    <source>
        <dbReference type="EMBL" id="KAH7853199.1"/>
    </source>
</evidence>
<evidence type="ECO:0000313" key="2">
    <source>
        <dbReference type="Proteomes" id="UP000828048"/>
    </source>
</evidence>
<protein>
    <submittedName>
        <fullName evidence="1">Uncharacterized protein</fullName>
    </submittedName>
</protein>